<keyword evidence="2" id="KW-0732">Signal</keyword>
<dbReference type="InterPro" id="IPR008160">
    <property type="entry name" value="Collagen"/>
</dbReference>
<name>A0A2T5EKW4_VIBSP</name>
<protein>
    <recommendedName>
        <fullName evidence="5">Collagen-like protein</fullName>
    </recommendedName>
</protein>
<dbReference type="EMBL" id="PIFK01000080">
    <property type="protein sequence ID" value="PTP21262.1"/>
    <property type="molecule type" value="Genomic_DNA"/>
</dbReference>
<evidence type="ECO:0000256" key="2">
    <source>
        <dbReference type="SAM" id="SignalP"/>
    </source>
</evidence>
<gene>
    <name evidence="3" type="ORF">CWO07_23765</name>
</gene>
<sequence length="305" mass="30666">MKNINILLAALFISCSTYAAEFNHNGVLYDANSETTIDATLPVMFSIYKSDGQLLWQNEKFVEFIDGNYSVTLGENWPIDTSIFVNSDLYLGINIDNDGEMSPKLKLYTTPRSYHAEMSSSVIGIANLSELKVNDDIVIDQDGKWVGDIAGLKGETGAQGEIGPQGDSGSVGDTGPQGEAGVQGPKGDTGSQGEAGAQGPKGDTGSPGEAGAQGPKGDNGPQGLLGATGAQGPKGDIGPQGLQGTTGTQGAKGDTGPQGLLGATGAQGPKGDIGPQGLQGTTGAQGAKGDTGPQGLLGATGAQGP</sequence>
<organism evidence="3 4">
    <name type="scientific">Vibrio splendidus</name>
    <dbReference type="NCBI Taxonomy" id="29497"/>
    <lineage>
        <taxon>Bacteria</taxon>
        <taxon>Pseudomonadati</taxon>
        <taxon>Pseudomonadota</taxon>
        <taxon>Gammaproteobacteria</taxon>
        <taxon>Vibrionales</taxon>
        <taxon>Vibrionaceae</taxon>
        <taxon>Vibrio</taxon>
    </lineage>
</organism>
<feature type="compositionally biased region" description="Low complexity" evidence="1">
    <location>
        <begin position="275"/>
        <end position="291"/>
    </location>
</feature>
<dbReference type="PANTHER" id="PTHR24023:SF1082">
    <property type="entry name" value="COLLAGEN TRIPLE HELIX REPEAT"/>
    <property type="match status" value="1"/>
</dbReference>
<feature type="non-terminal residue" evidence="3">
    <location>
        <position position="305"/>
    </location>
</feature>
<dbReference type="InterPro" id="IPR050149">
    <property type="entry name" value="Collagen_superfamily"/>
</dbReference>
<evidence type="ECO:0000256" key="1">
    <source>
        <dbReference type="SAM" id="MobiDB-lite"/>
    </source>
</evidence>
<feature type="region of interest" description="Disordered" evidence="1">
    <location>
        <begin position="156"/>
        <end position="305"/>
    </location>
</feature>
<dbReference type="GO" id="GO:0031012">
    <property type="term" value="C:extracellular matrix"/>
    <property type="evidence" value="ECO:0007669"/>
    <property type="project" value="TreeGrafter"/>
</dbReference>
<feature type="signal peptide" evidence="2">
    <location>
        <begin position="1"/>
        <end position="19"/>
    </location>
</feature>
<dbReference type="Proteomes" id="UP000244197">
    <property type="component" value="Unassembled WGS sequence"/>
</dbReference>
<dbReference type="Pfam" id="PF01391">
    <property type="entry name" value="Collagen"/>
    <property type="match status" value="1"/>
</dbReference>
<dbReference type="PANTHER" id="PTHR24023">
    <property type="entry name" value="COLLAGEN ALPHA"/>
    <property type="match status" value="1"/>
</dbReference>
<feature type="compositionally biased region" description="Low complexity" evidence="1">
    <location>
        <begin position="239"/>
        <end position="255"/>
    </location>
</feature>
<accession>A0A2T5EKW4</accession>
<dbReference type="GO" id="GO:0005615">
    <property type="term" value="C:extracellular space"/>
    <property type="evidence" value="ECO:0007669"/>
    <property type="project" value="TreeGrafter"/>
</dbReference>
<proteinExistence type="predicted"/>
<comment type="caution">
    <text evidence="3">The sequence shown here is derived from an EMBL/GenBank/DDBJ whole genome shotgun (WGS) entry which is preliminary data.</text>
</comment>
<dbReference type="AlphaFoldDB" id="A0A2T5EKW4"/>
<evidence type="ECO:0000313" key="3">
    <source>
        <dbReference type="EMBL" id="PTP21262.1"/>
    </source>
</evidence>
<evidence type="ECO:0008006" key="5">
    <source>
        <dbReference type="Google" id="ProtNLM"/>
    </source>
</evidence>
<reference evidence="3 4" key="1">
    <citation type="submission" date="2017-11" db="EMBL/GenBank/DDBJ databases">
        <title>Population delineation of vibrios coincides with oyster pathogenicity.</title>
        <authorList>
            <person name="Bruto M."/>
            <person name="Labreuche Y."/>
            <person name="James A."/>
            <person name="Piel D."/>
            <person name="Chenivesse S."/>
            <person name="Petton B."/>
            <person name="Polz M.F."/>
            <person name="Le Roux F."/>
        </authorList>
    </citation>
    <scope>NUCLEOTIDE SEQUENCE [LARGE SCALE GENOMIC DNA]</scope>
    <source>
        <strain evidence="3 4">FF_144</strain>
    </source>
</reference>
<dbReference type="PROSITE" id="PS51257">
    <property type="entry name" value="PROKAR_LIPOPROTEIN"/>
    <property type="match status" value="1"/>
</dbReference>
<evidence type="ECO:0000313" key="4">
    <source>
        <dbReference type="Proteomes" id="UP000244197"/>
    </source>
</evidence>
<feature type="chain" id="PRO_5015407910" description="Collagen-like protein" evidence="2">
    <location>
        <begin position="20"/>
        <end position="305"/>
    </location>
</feature>